<organism evidence="3 4">
    <name type="scientific">Amanita muscaria (strain Koide BX008)</name>
    <dbReference type="NCBI Taxonomy" id="946122"/>
    <lineage>
        <taxon>Eukaryota</taxon>
        <taxon>Fungi</taxon>
        <taxon>Dikarya</taxon>
        <taxon>Basidiomycota</taxon>
        <taxon>Agaricomycotina</taxon>
        <taxon>Agaricomycetes</taxon>
        <taxon>Agaricomycetidae</taxon>
        <taxon>Agaricales</taxon>
        <taxon>Pluteineae</taxon>
        <taxon>Amanitaceae</taxon>
        <taxon>Amanita</taxon>
    </lineage>
</organism>
<dbReference type="Pfam" id="PF20415">
    <property type="entry name" value="DUF6699"/>
    <property type="match status" value="1"/>
</dbReference>
<evidence type="ECO:0000313" key="4">
    <source>
        <dbReference type="Proteomes" id="UP000054549"/>
    </source>
</evidence>
<dbReference type="AlphaFoldDB" id="A0A0C2SY97"/>
<name>A0A0C2SY97_AMAMK</name>
<evidence type="ECO:0000259" key="2">
    <source>
        <dbReference type="Pfam" id="PF20415"/>
    </source>
</evidence>
<dbReference type="OrthoDB" id="3024011at2759"/>
<dbReference type="InterPro" id="IPR046522">
    <property type="entry name" value="DUF6699"/>
</dbReference>
<feature type="region of interest" description="Disordered" evidence="1">
    <location>
        <begin position="1"/>
        <end position="30"/>
    </location>
</feature>
<protein>
    <recommendedName>
        <fullName evidence="2">DUF6699 domain-containing protein</fullName>
    </recommendedName>
</protein>
<gene>
    <name evidence="3" type="ORF">M378DRAFT_169755</name>
</gene>
<keyword evidence="4" id="KW-1185">Reference proteome</keyword>
<accession>A0A0C2SY97</accession>
<feature type="compositionally biased region" description="Polar residues" evidence="1">
    <location>
        <begin position="1"/>
        <end position="13"/>
    </location>
</feature>
<reference evidence="3 4" key="1">
    <citation type="submission" date="2014-04" db="EMBL/GenBank/DDBJ databases">
        <title>Evolutionary Origins and Diversification of the Mycorrhizal Mutualists.</title>
        <authorList>
            <consortium name="DOE Joint Genome Institute"/>
            <consortium name="Mycorrhizal Genomics Consortium"/>
            <person name="Kohler A."/>
            <person name="Kuo A."/>
            <person name="Nagy L.G."/>
            <person name="Floudas D."/>
            <person name="Copeland A."/>
            <person name="Barry K.W."/>
            <person name="Cichocki N."/>
            <person name="Veneault-Fourrey C."/>
            <person name="LaButti K."/>
            <person name="Lindquist E.A."/>
            <person name="Lipzen A."/>
            <person name="Lundell T."/>
            <person name="Morin E."/>
            <person name="Murat C."/>
            <person name="Riley R."/>
            <person name="Ohm R."/>
            <person name="Sun H."/>
            <person name="Tunlid A."/>
            <person name="Henrissat B."/>
            <person name="Grigoriev I.V."/>
            <person name="Hibbett D.S."/>
            <person name="Martin F."/>
        </authorList>
    </citation>
    <scope>NUCLEOTIDE SEQUENCE [LARGE SCALE GENOMIC DNA]</scope>
    <source>
        <strain evidence="3 4">Koide BX008</strain>
    </source>
</reference>
<proteinExistence type="predicted"/>
<dbReference type="EMBL" id="KN818322">
    <property type="protein sequence ID" value="KIL59109.1"/>
    <property type="molecule type" value="Genomic_DNA"/>
</dbReference>
<evidence type="ECO:0000313" key="3">
    <source>
        <dbReference type="EMBL" id="KIL59109.1"/>
    </source>
</evidence>
<sequence>MYNDWGSRSSRQAAQPYATGGRPHISPPITSQLRPISLPSLPCTGPRLHRLLRYAAHPRIAYDLRRSPSRAQALSGRLDWIYEPATFPSSLSLTLVCTILPEQIIVFPSCRGYDYVTLNDVLSAVHEEYQRAEPQAADVGITVTESIPILFSSHSMASARYMWAGLSDYVAPGTWLLHIEEPH</sequence>
<dbReference type="Proteomes" id="UP000054549">
    <property type="component" value="Unassembled WGS sequence"/>
</dbReference>
<feature type="domain" description="DUF6699" evidence="2">
    <location>
        <begin position="60"/>
        <end position="135"/>
    </location>
</feature>
<dbReference type="HOGENOM" id="CLU_121998_0_0_1"/>
<evidence type="ECO:0000256" key="1">
    <source>
        <dbReference type="SAM" id="MobiDB-lite"/>
    </source>
</evidence>
<dbReference type="InParanoid" id="A0A0C2SY97"/>